<dbReference type="FunFam" id="1.20.120.350:FF:000003">
    <property type="entry name" value="Voltage-dependent sodium channel"/>
    <property type="match status" value="1"/>
</dbReference>
<feature type="transmembrane region" description="Helical" evidence="17">
    <location>
        <begin position="1542"/>
        <end position="1560"/>
    </location>
</feature>
<feature type="transmembrane region" description="Helical" evidence="17">
    <location>
        <begin position="937"/>
        <end position="954"/>
    </location>
</feature>
<name>A0A6P3FT81_OCTDE</name>
<feature type="transmembrane region" description="Helical" evidence="17">
    <location>
        <begin position="1219"/>
        <end position="1237"/>
    </location>
</feature>
<feature type="compositionally biased region" description="Basic residues" evidence="18">
    <location>
        <begin position="495"/>
        <end position="506"/>
    </location>
</feature>
<evidence type="ECO:0000256" key="6">
    <source>
        <dbReference type="ARBA" id="ARBA00022692"/>
    </source>
</evidence>
<dbReference type="InterPro" id="IPR008051">
    <property type="entry name" value="Na_channel_a1su"/>
</dbReference>
<comment type="function">
    <text evidence="17">Mediates the voltage-dependent sodium ion permeability of excitable membranes. Assuming opened or closed conformations in response to the voltage difference across the membrane, the protein forms a sodium-selective channel through which Na(+) ions may pass in accordance with their electrochemical gradient.</text>
</comment>
<protein>
    <recommendedName>
        <fullName evidence="17">Sodium channel protein</fullName>
    </recommendedName>
</protein>
<dbReference type="InterPro" id="IPR043203">
    <property type="entry name" value="VGCC_Ca_Na"/>
</dbReference>
<feature type="transmembrane region" description="Helical" evidence="17">
    <location>
        <begin position="1572"/>
        <end position="1590"/>
    </location>
</feature>
<keyword evidence="14 17" id="KW-0739">Sodium transport</keyword>
<dbReference type="FunFam" id="1.20.120.350:FF:000005">
    <property type="entry name" value="Sodium channel protein"/>
    <property type="match status" value="1"/>
</dbReference>
<keyword evidence="10 17" id="KW-0915">Sodium</keyword>
<evidence type="ECO:0000256" key="3">
    <source>
        <dbReference type="ARBA" id="ARBA00022461"/>
    </source>
</evidence>
<feature type="transmembrane region" description="Helical" evidence="17">
    <location>
        <begin position="879"/>
        <end position="907"/>
    </location>
</feature>
<dbReference type="FunFam" id="1.20.5.1190:FF:000001">
    <property type="entry name" value="Sodium channel protein"/>
    <property type="match status" value="1"/>
</dbReference>
<dbReference type="InterPro" id="IPR010526">
    <property type="entry name" value="Na_trans_assoc_dom"/>
</dbReference>
<keyword evidence="9 17" id="KW-1133">Transmembrane helix</keyword>
<evidence type="ECO:0000256" key="1">
    <source>
        <dbReference type="ARBA" id="ARBA00004651"/>
    </source>
</evidence>
<dbReference type="Gene3D" id="1.20.120.350">
    <property type="entry name" value="Voltage-gated potassium channels. Chain C"/>
    <property type="match status" value="4"/>
</dbReference>
<dbReference type="RefSeq" id="XP_004646450.1">
    <property type="nucleotide sequence ID" value="XM_004646393.2"/>
</dbReference>
<feature type="transmembrane region" description="Helical" evidence="17">
    <location>
        <begin position="223"/>
        <end position="244"/>
    </location>
</feature>
<feature type="compositionally biased region" description="Basic and acidic residues" evidence="18">
    <location>
        <begin position="28"/>
        <end position="48"/>
    </location>
</feature>
<dbReference type="CTD" id="6323"/>
<feature type="transmembrane region" description="Helical" evidence="17">
    <location>
        <begin position="399"/>
        <end position="426"/>
    </location>
</feature>
<dbReference type="InterPro" id="IPR027359">
    <property type="entry name" value="Volt_channel_dom_sf"/>
</dbReference>
<feature type="transmembrane region" description="Helical" evidence="17">
    <location>
        <begin position="796"/>
        <end position="817"/>
    </location>
</feature>
<dbReference type="Pfam" id="PF00520">
    <property type="entry name" value="Ion_trans"/>
    <property type="match status" value="5"/>
</dbReference>
<dbReference type="Gene3D" id="1.10.287.70">
    <property type="match status" value="3"/>
</dbReference>
<feature type="region of interest" description="Disordered" evidence="18">
    <location>
        <begin position="584"/>
        <end position="627"/>
    </location>
</feature>
<accession>A0A6P3FT81</accession>
<dbReference type="InterPro" id="IPR001696">
    <property type="entry name" value="Na_channel_asu"/>
</dbReference>
<dbReference type="InParanoid" id="A0A6P3FT81"/>
<keyword evidence="15 17" id="KW-0407">Ion channel</keyword>
<feature type="transmembrane region" description="Helical" evidence="17">
    <location>
        <begin position="1459"/>
        <end position="1483"/>
    </location>
</feature>
<evidence type="ECO:0000256" key="13">
    <source>
        <dbReference type="ARBA" id="ARBA00023157"/>
    </source>
</evidence>
<dbReference type="FunFam" id="1.10.287.70:FF:000006">
    <property type="entry name" value="Sodium channel protein"/>
    <property type="match status" value="1"/>
</dbReference>
<feature type="domain" description="Sodium ion transport-associated" evidence="20">
    <location>
        <begin position="1006"/>
        <end position="1213"/>
    </location>
</feature>
<feature type="transmembrane region" description="Helical" evidence="17">
    <location>
        <begin position="250"/>
        <end position="270"/>
    </location>
</feature>
<dbReference type="PANTHER" id="PTHR10037">
    <property type="entry name" value="VOLTAGE-GATED CATION CHANNEL CALCIUM AND SODIUM"/>
    <property type="match status" value="1"/>
</dbReference>
<feature type="compositionally biased region" description="Basic and acidic residues" evidence="18">
    <location>
        <begin position="593"/>
        <end position="607"/>
    </location>
</feature>
<dbReference type="SUPFAM" id="SSF81324">
    <property type="entry name" value="Voltage-gated potassium channels"/>
    <property type="match status" value="4"/>
</dbReference>
<keyword evidence="8 17" id="KW-0851">Voltage-gated channel</keyword>
<evidence type="ECO:0000256" key="11">
    <source>
        <dbReference type="ARBA" id="ARBA00023065"/>
    </source>
</evidence>
<evidence type="ECO:0000259" key="21">
    <source>
        <dbReference type="Pfam" id="PF11933"/>
    </source>
</evidence>
<dbReference type="FunCoup" id="A0A6P3FT81">
    <property type="interactions" value="623"/>
</dbReference>
<feature type="domain" description="Ion transport" evidence="19">
    <location>
        <begin position="127"/>
        <end position="432"/>
    </location>
</feature>
<feature type="region of interest" description="Disordered" evidence="18">
    <location>
        <begin position="28"/>
        <end position="60"/>
    </location>
</feature>
<dbReference type="CDD" id="cd13433">
    <property type="entry name" value="Na_channel_gate"/>
    <property type="match status" value="1"/>
</dbReference>
<dbReference type="OrthoDB" id="2984333at2759"/>
<feature type="domain" description="Ion transport" evidence="19">
    <location>
        <begin position="1635"/>
        <end position="1673"/>
    </location>
</feature>
<dbReference type="Proteomes" id="UP000515203">
    <property type="component" value="Unplaced"/>
</dbReference>
<dbReference type="GO" id="GO:0086010">
    <property type="term" value="P:membrane depolarization during action potential"/>
    <property type="evidence" value="ECO:0007669"/>
    <property type="project" value="TreeGrafter"/>
</dbReference>
<keyword evidence="4" id="KW-1003">Cell membrane</keyword>
<dbReference type="GO" id="GO:0001518">
    <property type="term" value="C:voltage-gated sodium channel complex"/>
    <property type="evidence" value="ECO:0007669"/>
    <property type="project" value="UniProtKB-UniRule"/>
</dbReference>
<evidence type="ECO:0000256" key="10">
    <source>
        <dbReference type="ARBA" id="ARBA00023053"/>
    </source>
</evidence>
<keyword evidence="2 17" id="KW-0813">Transport</keyword>
<feature type="domain" description="Voltage-gated Na+ ion channel cytoplasmic" evidence="21">
    <location>
        <begin position="555"/>
        <end position="718"/>
    </location>
</feature>
<dbReference type="InterPro" id="IPR005821">
    <property type="entry name" value="Ion_trans_dom"/>
</dbReference>
<feature type="domain" description="Ion transport" evidence="19">
    <location>
        <begin position="768"/>
        <end position="998"/>
    </location>
</feature>
<keyword evidence="11 17" id="KW-0406">Ion transport</keyword>
<evidence type="ECO:0000259" key="19">
    <source>
        <dbReference type="Pfam" id="PF00520"/>
    </source>
</evidence>
<organism evidence="23 24">
    <name type="scientific">Octodon degus</name>
    <name type="common">Degu</name>
    <name type="synonym">Sciurus degus</name>
    <dbReference type="NCBI Taxonomy" id="10160"/>
    <lineage>
        <taxon>Eukaryota</taxon>
        <taxon>Metazoa</taxon>
        <taxon>Chordata</taxon>
        <taxon>Craniata</taxon>
        <taxon>Vertebrata</taxon>
        <taxon>Euteleostomi</taxon>
        <taxon>Mammalia</taxon>
        <taxon>Eutheria</taxon>
        <taxon>Euarchontoglires</taxon>
        <taxon>Glires</taxon>
        <taxon>Rodentia</taxon>
        <taxon>Hystricomorpha</taxon>
        <taxon>Octodontidae</taxon>
        <taxon>Octodon</taxon>
    </lineage>
</organism>
<feature type="transmembrane region" description="Helical" evidence="17">
    <location>
        <begin position="966"/>
        <end position="992"/>
    </location>
</feature>
<feature type="transmembrane region" description="Helical" evidence="17">
    <location>
        <begin position="760"/>
        <end position="784"/>
    </location>
</feature>
<evidence type="ECO:0000256" key="18">
    <source>
        <dbReference type="SAM" id="MobiDB-lite"/>
    </source>
</evidence>
<evidence type="ECO:0000256" key="16">
    <source>
        <dbReference type="ARBA" id="ARBA00036239"/>
    </source>
</evidence>
<feature type="region of interest" description="Disordered" evidence="18">
    <location>
        <begin position="1866"/>
        <end position="1886"/>
    </location>
</feature>
<evidence type="ECO:0000256" key="4">
    <source>
        <dbReference type="ARBA" id="ARBA00022475"/>
    </source>
</evidence>
<comment type="similarity">
    <text evidence="17">Belongs to the sodium channel (TC 1.A.1.10) family.</text>
</comment>
<keyword evidence="23" id="KW-1185">Reference proteome</keyword>
<dbReference type="InterPro" id="IPR024583">
    <property type="entry name" value="Na_trans_cytopl"/>
</dbReference>
<evidence type="ECO:0000313" key="23">
    <source>
        <dbReference type="Proteomes" id="UP000515203"/>
    </source>
</evidence>
<dbReference type="FunFam" id="1.10.238.10:FF:000002">
    <property type="entry name" value="Sodium channel protein"/>
    <property type="match status" value="1"/>
</dbReference>
<feature type="transmembrane region" description="Helical" evidence="17">
    <location>
        <begin position="1638"/>
        <end position="1663"/>
    </location>
</feature>
<gene>
    <name evidence="24" type="primary">Scn1a</name>
</gene>
<reference evidence="24" key="1">
    <citation type="submission" date="2025-08" db="UniProtKB">
        <authorList>
            <consortium name="RefSeq"/>
        </authorList>
    </citation>
    <scope>IDENTIFICATION</scope>
</reference>
<dbReference type="Pfam" id="PF11933">
    <property type="entry name" value="Na_trans_cytopl"/>
    <property type="match status" value="1"/>
</dbReference>
<feature type="compositionally biased region" description="Low complexity" evidence="18">
    <location>
        <begin position="1147"/>
        <end position="1169"/>
    </location>
</feature>
<evidence type="ECO:0000256" key="2">
    <source>
        <dbReference type="ARBA" id="ARBA00022448"/>
    </source>
</evidence>
<evidence type="ECO:0000256" key="12">
    <source>
        <dbReference type="ARBA" id="ARBA00023136"/>
    </source>
</evidence>
<evidence type="ECO:0000256" key="8">
    <source>
        <dbReference type="ARBA" id="ARBA00022882"/>
    </source>
</evidence>
<dbReference type="Gene3D" id="1.20.5.1190">
    <property type="entry name" value="iswi atpase"/>
    <property type="match status" value="1"/>
</dbReference>
<dbReference type="PRINTS" id="PR00170">
    <property type="entry name" value="NACHANNEL"/>
</dbReference>
<evidence type="ECO:0000256" key="5">
    <source>
        <dbReference type="ARBA" id="ARBA00022553"/>
    </source>
</evidence>
<feature type="domain" description="Ion transport" evidence="19">
    <location>
        <begin position="1217"/>
        <end position="1492"/>
    </location>
</feature>
<feature type="transmembrane region" description="Helical" evidence="17">
    <location>
        <begin position="124"/>
        <end position="147"/>
    </location>
</feature>
<evidence type="ECO:0000259" key="20">
    <source>
        <dbReference type="Pfam" id="PF06512"/>
    </source>
</evidence>
<comment type="catalytic activity">
    <reaction evidence="16">
        <text>Na(+)(in) = Na(+)(out)</text>
        <dbReference type="Rhea" id="RHEA:34963"/>
        <dbReference type="ChEBI" id="CHEBI:29101"/>
    </reaction>
</comment>
<feature type="compositionally biased region" description="Low complexity" evidence="18">
    <location>
        <begin position="479"/>
        <end position="492"/>
    </location>
</feature>
<evidence type="ECO:0000256" key="15">
    <source>
        <dbReference type="ARBA" id="ARBA00023303"/>
    </source>
</evidence>
<keyword evidence="12 17" id="KW-0472">Membrane</keyword>
<dbReference type="PRINTS" id="PR01664">
    <property type="entry name" value="NACHANNEL1"/>
</dbReference>
<keyword evidence="13" id="KW-1015">Disulfide bond</keyword>
<evidence type="ECO:0000256" key="17">
    <source>
        <dbReference type="RuleBase" id="RU361132"/>
    </source>
</evidence>
<feature type="transmembrane region" description="Helical" evidence="17">
    <location>
        <begin position="1333"/>
        <end position="1361"/>
    </location>
</feature>
<keyword evidence="3 17" id="KW-0894">Sodium channel</keyword>
<feature type="transmembrane region" description="Helical" evidence="17">
    <location>
        <begin position="837"/>
        <end position="858"/>
    </location>
</feature>
<keyword evidence="6 17" id="KW-0812">Transmembrane</keyword>
<evidence type="ECO:0000256" key="9">
    <source>
        <dbReference type="ARBA" id="ARBA00022989"/>
    </source>
</evidence>
<evidence type="ECO:0000313" key="24">
    <source>
        <dbReference type="RefSeq" id="XP_004646450.1"/>
    </source>
</evidence>
<feature type="domain" description="SCN5A-like C-terminal IQ motif" evidence="22">
    <location>
        <begin position="1785"/>
        <end position="1818"/>
    </location>
</feature>
<dbReference type="PANTHER" id="PTHR10037:SF280">
    <property type="entry name" value="SODIUM CHANNEL PROTEIN TYPE 1 SUBUNIT ALPHA"/>
    <property type="match status" value="1"/>
</dbReference>
<dbReference type="GO" id="GO:0005248">
    <property type="term" value="F:voltage-gated sodium channel activity"/>
    <property type="evidence" value="ECO:0007669"/>
    <property type="project" value="InterPro"/>
</dbReference>
<dbReference type="GeneID" id="101578097"/>
<evidence type="ECO:0000256" key="7">
    <source>
        <dbReference type="ARBA" id="ARBA00022737"/>
    </source>
</evidence>
<keyword evidence="5" id="KW-0597">Phosphoprotein</keyword>
<dbReference type="InterPro" id="IPR058542">
    <property type="entry name" value="IQ_SCN5A_C"/>
</dbReference>
<feature type="compositionally biased region" description="Basic and acidic residues" evidence="18">
    <location>
        <begin position="507"/>
        <end position="529"/>
    </location>
</feature>
<evidence type="ECO:0000259" key="22">
    <source>
        <dbReference type="Pfam" id="PF24609"/>
    </source>
</evidence>
<keyword evidence="7" id="KW-0677">Repeat</keyword>
<evidence type="ECO:0000256" key="14">
    <source>
        <dbReference type="ARBA" id="ARBA00023201"/>
    </source>
</evidence>
<feature type="transmembrane region" description="Helical" evidence="17">
    <location>
        <begin position="1597"/>
        <end position="1618"/>
    </location>
</feature>
<comment type="caution">
    <text evidence="17">Lacks conserved residue(s) required for the propagation of feature annotation.</text>
</comment>
<feature type="region of interest" description="Disordered" evidence="18">
    <location>
        <begin position="458"/>
        <end position="529"/>
    </location>
</feature>
<dbReference type="Pfam" id="PF24609">
    <property type="entry name" value="IQ_SCN5A_C"/>
    <property type="match status" value="1"/>
</dbReference>
<feature type="transmembrane region" description="Helical" evidence="17">
    <location>
        <begin position="1289"/>
        <end position="1312"/>
    </location>
</feature>
<feature type="transmembrane region" description="Helical" evidence="17">
    <location>
        <begin position="192"/>
        <end position="211"/>
    </location>
</feature>
<feature type="transmembrane region" description="Helical" evidence="17">
    <location>
        <begin position="1258"/>
        <end position="1277"/>
    </location>
</feature>
<feature type="domain" description="Ion transport" evidence="19">
    <location>
        <begin position="1541"/>
        <end position="1617"/>
    </location>
</feature>
<dbReference type="GO" id="GO:0019228">
    <property type="term" value="P:neuronal action potential"/>
    <property type="evidence" value="ECO:0007669"/>
    <property type="project" value="TreeGrafter"/>
</dbReference>
<dbReference type="Gene3D" id="1.10.238.10">
    <property type="entry name" value="EF-hand"/>
    <property type="match status" value="1"/>
</dbReference>
<dbReference type="Pfam" id="PF06512">
    <property type="entry name" value="Na_trans_assoc"/>
    <property type="match status" value="1"/>
</dbReference>
<sequence>MEQTVLVPPGPDSFNFFTRESLAAIERRIAEEKAKNPKPDKKDDDENGPKPNSDLEAGKNLPFIYGDIPPEMVSEPLEDLDPYYINKKTFIVLNKGKAIFRFSATSALYILTPFNPLRKIAIKILVHSLFSMLIMCTILTNCVFMTMSNPPDWTKNVEYTFTGIYTFESLIKIIARGFCLEDFTFLRDPWNWLDFTVITFAYVTEFVDLGNVSALRTFRVLRALKTISVIPGLKTIVGALIQSVKKLSDVMILTVFCLSVFALIGLQLFMGNLRNKCVQWPPTNASLEEHSIEKNVTMDYNGTLVNETVYEFDWKSYIQDSRYHYFLEGFLDALLCGNSSDAGQCPEGYMCVKAGRNPNYGYTSFDTFSWAFLSLFRLMTQDFWENLYQLTLRAAGKTYMIFFVLVIFLGSFYLINLILAVVAMAYEEQNQATLEEAEQKEAEFQQMLEQLKKQQEAAQQAAATTVSEHSREPSAAGRLSDSSSEASKLSSKSAKERRNRRKKRKQKEQSGGEEKDEDEFHKSESEDSIRRKGFRFSIEGNRLTYEKRYSSPHQSLLSIRGSLFSPRRNSRTSLFSFRGRAKDVGSENDFADDEHSTFEDNESRRDSLFVPRRHGERRNSNLSQTSRSSRMLAVFPANGKMHSTVDCNGVVSLVGGPSVPTSPVGQLLPEVIIDKPATDDNGTTTETEMRKRRSSSFHVSMDFLEDPSQRQRAMSIASILTNTVEELEESRQKCPPCWYKFSNIFLIWDCSPYWLKVKHIVNLVVMDPFVDLAITICIVLNTLFMAMEHYPMTEHFNNVLTVGNLVFTGIFTAEMFLKIIAMDPYYYFQEGWNIFDGFIVTLSLVELGLANVEGLSVLRSFRLLRVFKLAKSWPTLNMLIKIIGNSVGALGNLTLVLAIIVFIFAVVGMQLFGKSYKDCVCKIASDCKLPRWHMHDFFHSFLIVFRVLCGEWIETMWDCMEVAGQAMCLTVFMMVMVIGNLVVLNLFLALLLSSFSADNLAATDDDNEMNNLQIAVDRMHKGIAYVKRKIYEFIQQAFVRKKKILDEIKPLDDLNNKKDSCMSNHTGEIGKDLDYLRDVNGTTSGIGTGSSVEKYIIDESDYMSFINNPSLTVTVPIAVGESDFENLNTEDFSSESDLEESKEKLNESSSSSEGSTVDIGAPAEEQPVVEPEETLEPEACFTEGCVQRFKCCQISVEEGRGKQWWNLRRTCFRIVEHNWFETFIVFMILLSSGALAFEDIYIDQRKTIKTMLEYADKVFTYIFILEMLLKWVAYGYQTYFTNAWCWLDFLIVDVSLVSLTANALGYSELGAIKSLRTLRALRPLRALSRFEGMRVVVNALLGAIPSIMNVLLVCLIFWLIFSIMGVNLFAGKFYHCVNTTTGDMFDISEVNNHSDCLKLIERNETARWKNVKVNFDNVGFGYLSLLQVATFKGWMDIMYAAVDSRNVELQPQYEESLYMYLYFVIFIIFGSFFTLNLFIGVIIDNFNQQKKKFGGQDIFMTEEQKKYYNAMKKLGSKKPQKPIPRPGNKFQGMVFDFVTRQVFDISIMILICLNMVTMMVETDDQSEYVTNILSRINLVFIVLFTGECVLKLISLRHYYFTIGWNIFDFVVVILSIVGDPNKVNPGSSVKGDCGNPSVGIFFFVSYIIISFLVVVNMYIAVILENFSVATEESAEPLSEDDFEMFYEVWEKFDPDATQFMEFEKLSQFAAALEPPLNLPQPNKLQLIAMDLPMVSGDRIHCLDILFAFTKRVLGESGEMDALRIQMEERFMASNPSKVSYQPITTTLKRKQEEVSAVIIQRAYRRHLLKRTVKQASFTYNKNKLKGGANLLVKEDMIIDRINENSITEKTDLTMSTAVCPPSYDRVTKPIVEKHEQEGKDEKAKGK</sequence>
<feature type="region of interest" description="Disordered" evidence="18">
    <location>
        <begin position="1129"/>
        <end position="1174"/>
    </location>
</feature>
<comment type="subcellular location">
    <subcellularLocation>
        <location evidence="1 17">Cell membrane</location>
        <topology evidence="1 17">Multi-pass membrane protein</topology>
    </subcellularLocation>
</comment>
<dbReference type="InterPro" id="IPR044564">
    <property type="entry name" value="Na_chnl_inactivation_gate"/>
</dbReference>
<dbReference type="FunFam" id="1.20.120.350:FF:000002">
    <property type="entry name" value="Sodium channel protein"/>
    <property type="match status" value="1"/>
</dbReference>
<proteinExistence type="inferred from homology"/>